<accession>A0A1R2ASE0</accession>
<feature type="coiled-coil region" evidence="1">
    <location>
        <begin position="92"/>
        <end position="119"/>
    </location>
</feature>
<keyword evidence="4" id="KW-1185">Reference proteome</keyword>
<protein>
    <recommendedName>
        <fullName evidence="5">C2 domain-containing protein</fullName>
    </recommendedName>
</protein>
<sequence>MDFKFDFKDPDLMNELKAMGWSDDEENMDIDPELAEMEKEIEKEDNYDPSMHQGKQLTAEEIENMKFDEDDLDDPNLLAELEEAEDRSEDPVLKMTNRCEELKQQIEVAKQTAIKYKQSGNKDKALEYIKAMKSLQVELESSENMLNVHQIAQRKKEKGNKAGNSKPKEPAFLPDSFDFTTIVSMSVLEYEKERALARKKKDIVDTIDMQIDIITNNINFGILTQEAYIESIESKIKEYDEIVKKGQDNGAYEKHLELMRKELEEANNMEEEEEEEEQQEEEEVKAPPPKSSTVNIPNPLQSSPAPVAPPPKPIEPQAPQVQADIHERLMQNIKYKSVYESFEEGKEAFNYLKGTGKSELCEKLMNKLEIWQKIVKQYERGNEVKSEIKPLCPTDITGVTEEERRKQFRTLIEFSTSQAAKCKEQALAALKSKDKELAAQYKREMLVNENKSKLLEEGMKNPWQPPPEIAVRSFVKSVPQTNDDLEPGVLEIAYGKATGLSDKENYLITYSLVAGETLAGATDKFTKVCERGFNHTFTLKLESRNFASLFKKHIIFEVFEYHMIRSNKSQGNCNIKLEPLAKQCVFKTSIQLSRKGPSIEVTFRIHKSLSVPEMKQVVEKIEYVEDLCAPFKSIDGIMLSKTSAKTNVVEERKEEKKQEANFDDVAEDEYDNPNVIRNLLSFEVLEYEIERLKSVIIDLRSNGKNADNIMNFQRELMKNKSIIEAQVGNGMISPEQYKQVLENQVAHDMKLAEFYKAKGKKEHFGVVANRIKIMKKELEELNNS</sequence>
<evidence type="ECO:0008006" key="5">
    <source>
        <dbReference type="Google" id="ProtNLM"/>
    </source>
</evidence>
<dbReference type="Proteomes" id="UP000187209">
    <property type="component" value="Unassembled WGS sequence"/>
</dbReference>
<feature type="region of interest" description="Disordered" evidence="2">
    <location>
        <begin position="266"/>
        <end position="317"/>
    </location>
</feature>
<dbReference type="AlphaFoldDB" id="A0A1R2ASE0"/>
<dbReference type="PANTHER" id="PTHR13076:SF9">
    <property type="entry name" value="COILED-COIL AND C2 DOMAIN-CONTAINING PROTEIN 1-LIKE"/>
    <property type="match status" value="1"/>
</dbReference>
<feature type="compositionally biased region" description="Acidic residues" evidence="2">
    <location>
        <begin position="266"/>
        <end position="283"/>
    </location>
</feature>
<dbReference type="GO" id="GO:0001227">
    <property type="term" value="F:DNA-binding transcription repressor activity, RNA polymerase II-specific"/>
    <property type="evidence" value="ECO:0007669"/>
    <property type="project" value="InterPro"/>
</dbReference>
<feature type="compositionally biased region" description="Pro residues" evidence="2">
    <location>
        <begin position="306"/>
        <end position="316"/>
    </location>
</feature>
<dbReference type="InterPro" id="IPR039725">
    <property type="entry name" value="CC2D1A/B"/>
</dbReference>
<comment type="caution">
    <text evidence="3">The sequence shown here is derived from an EMBL/GenBank/DDBJ whole genome shotgun (WGS) entry which is preliminary data.</text>
</comment>
<evidence type="ECO:0000256" key="1">
    <source>
        <dbReference type="SAM" id="Coils"/>
    </source>
</evidence>
<keyword evidence="1" id="KW-0175">Coiled coil</keyword>
<name>A0A1R2ASE0_9CILI</name>
<evidence type="ECO:0000313" key="3">
    <source>
        <dbReference type="EMBL" id="OMJ67453.1"/>
    </source>
</evidence>
<evidence type="ECO:0000313" key="4">
    <source>
        <dbReference type="Proteomes" id="UP000187209"/>
    </source>
</evidence>
<dbReference type="OrthoDB" id="10518762at2759"/>
<evidence type="ECO:0000256" key="2">
    <source>
        <dbReference type="SAM" id="MobiDB-lite"/>
    </source>
</evidence>
<dbReference type="PANTHER" id="PTHR13076">
    <property type="entry name" value="COILED-COIL AND C2 DOMAIN-CONTAINING PROTEIN 1-LIKE"/>
    <property type="match status" value="1"/>
</dbReference>
<organism evidence="3 4">
    <name type="scientific">Stentor coeruleus</name>
    <dbReference type="NCBI Taxonomy" id="5963"/>
    <lineage>
        <taxon>Eukaryota</taxon>
        <taxon>Sar</taxon>
        <taxon>Alveolata</taxon>
        <taxon>Ciliophora</taxon>
        <taxon>Postciliodesmatophora</taxon>
        <taxon>Heterotrichea</taxon>
        <taxon>Heterotrichida</taxon>
        <taxon>Stentoridae</taxon>
        <taxon>Stentor</taxon>
    </lineage>
</organism>
<reference evidence="3 4" key="1">
    <citation type="submission" date="2016-11" db="EMBL/GenBank/DDBJ databases">
        <title>The macronuclear genome of Stentor coeruleus: a giant cell with tiny introns.</title>
        <authorList>
            <person name="Slabodnick M."/>
            <person name="Ruby J.G."/>
            <person name="Reiff S.B."/>
            <person name="Swart E.C."/>
            <person name="Gosai S."/>
            <person name="Prabakaran S."/>
            <person name="Witkowska E."/>
            <person name="Larue G.E."/>
            <person name="Fisher S."/>
            <person name="Freeman R.M."/>
            <person name="Gunawardena J."/>
            <person name="Chu W."/>
            <person name="Stover N.A."/>
            <person name="Gregory B.D."/>
            <person name="Nowacki M."/>
            <person name="Derisi J."/>
            <person name="Roy S.W."/>
            <person name="Marshall W.F."/>
            <person name="Sood P."/>
        </authorList>
    </citation>
    <scope>NUCLEOTIDE SEQUENCE [LARGE SCALE GENOMIC DNA]</scope>
    <source>
        <strain evidence="3">WM001</strain>
    </source>
</reference>
<dbReference type="EMBL" id="MPUH01001495">
    <property type="protein sequence ID" value="OMJ67453.1"/>
    <property type="molecule type" value="Genomic_DNA"/>
</dbReference>
<proteinExistence type="predicted"/>
<gene>
    <name evidence="3" type="ORF">SteCoe_35379</name>
</gene>